<dbReference type="GO" id="GO:0061982">
    <property type="term" value="P:meiosis I cell cycle process"/>
    <property type="evidence" value="ECO:0007669"/>
    <property type="project" value="UniProtKB-ARBA"/>
</dbReference>
<evidence type="ECO:0000256" key="2">
    <source>
        <dbReference type="ARBA" id="ARBA00022741"/>
    </source>
</evidence>
<dbReference type="GO" id="GO:0005524">
    <property type="term" value="F:ATP binding"/>
    <property type="evidence" value="ECO:0007669"/>
    <property type="project" value="UniProtKB-KW"/>
</dbReference>
<dbReference type="InterPro" id="IPR047348">
    <property type="entry name" value="XRCC3-like_C"/>
</dbReference>
<dbReference type="STRING" id="1035309.A0A2C5X3I6"/>
<evidence type="ECO:0000259" key="8">
    <source>
        <dbReference type="PROSITE" id="PS50162"/>
    </source>
</evidence>
<sequence>MSDLSTVLPSFPTASFTKTLHSLDHHSITTSELLSRDVSTLAKLTSLPVLDLRRLAAAIAAALHASLRNTRTTSLAGLLAQPRCASALISTLDDDLDASLGGGVPAGRVTEIAGESGAGKTQLLLSLMLAVQMEAPRGLGRGALYITTEAPLATRRLAQMLATNPVLRAYNTVHRGLRAVGLDRIASASTPDLESQEHILAYQVPVMVERLDIGLLVIDSVAANYRVEYDRRGDALSARGAELSRLGQTLRGLAEKLDIAVVVANQVADRLGALTGVGLTQSQASSYGDVGASQASRDSTSTDDDAGGGLPEDVPWGLPTASAQAEPLPIAALELDHQHRFFTGWGDDPMILGNEGMKTPALGLVWSTQVAMRIALILQPVYVQMEPEDDEYGDGRERGDVTVRSSWRRFMKVVFAPHVKASSCGVSQAVEYEVVAAGLKAVVQREEEEDEEGPAS</sequence>
<keyword evidence="6" id="KW-0539">Nucleus</keyword>
<comment type="subcellular location">
    <subcellularLocation>
        <location evidence="1">Nucleus</location>
    </subcellularLocation>
</comment>
<dbReference type="CDD" id="cd19491">
    <property type="entry name" value="XRCC3"/>
    <property type="match status" value="1"/>
</dbReference>
<keyword evidence="5" id="KW-0234">DNA repair</keyword>
<dbReference type="EMBL" id="APWK03000068">
    <property type="protein sequence ID" value="PHH52431.1"/>
    <property type="molecule type" value="Genomic_DNA"/>
</dbReference>
<evidence type="ECO:0000256" key="1">
    <source>
        <dbReference type="ARBA" id="ARBA00004123"/>
    </source>
</evidence>
<evidence type="ECO:0000256" key="4">
    <source>
        <dbReference type="ARBA" id="ARBA00022840"/>
    </source>
</evidence>
<dbReference type="PROSITE" id="PS50162">
    <property type="entry name" value="RECA_2"/>
    <property type="match status" value="1"/>
</dbReference>
<dbReference type="SMART" id="SM00382">
    <property type="entry name" value="AAA"/>
    <property type="match status" value="1"/>
</dbReference>
<dbReference type="Proteomes" id="UP000222788">
    <property type="component" value="Unassembled WGS sequence"/>
</dbReference>
<protein>
    <submittedName>
        <fullName evidence="9">DNA repair protein rhp57</fullName>
    </submittedName>
</protein>
<evidence type="ECO:0000313" key="9">
    <source>
        <dbReference type="EMBL" id="PHH52431.1"/>
    </source>
</evidence>
<dbReference type="InterPro" id="IPR020588">
    <property type="entry name" value="RecA_ATP-bd"/>
</dbReference>
<organism evidence="9 10">
    <name type="scientific">Ceratocystis fimbriata CBS 114723</name>
    <dbReference type="NCBI Taxonomy" id="1035309"/>
    <lineage>
        <taxon>Eukaryota</taxon>
        <taxon>Fungi</taxon>
        <taxon>Dikarya</taxon>
        <taxon>Ascomycota</taxon>
        <taxon>Pezizomycotina</taxon>
        <taxon>Sordariomycetes</taxon>
        <taxon>Hypocreomycetidae</taxon>
        <taxon>Microascales</taxon>
        <taxon>Ceratocystidaceae</taxon>
        <taxon>Ceratocystis</taxon>
    </lineage>
</organism>
<dbReference type="Gene3D" id="3.40.50.300">
    <property type="entry name" value="P-loop containing nucleotide triphosphate hydrolases"/>
    <property type="match status" value="1"/>
</dbReference>
<dbReference type="InterPro" id="IPR013632">
    <property type="entry name" value="Rad51_C"/>
</dbReference>
<dbReference type="InterPro" id="IPR027417">
    <property type="entry name" value="P-loop_NTPase"/>
</dbReference>
<comment type="caution">
    <text evidence="9">The sequence shown here is derived from an EMBL/GenBank/DDBJ whole genome shotgun (WGS) entry which is preliminary data.</text>
</comment>
<keyword evidence="2" id="KW-0547">Nucleotide-binding</keyword>
<dbReference type="PANTHER" id="PTHR22942:SF66">
    <property type="entry name" value="RE19845P"/>
    <property type="match status" value="1"/>
</dbReference>
<accession>A0A2C5X3I6</accession>
<gene>
    <name evidence="9" type="primary">rhp57</name>
    <name evidence="9" type="ORF">CFIMG_005589RA</name>
</gene>
<dbReference type="AlphaFoldDB" id="A0A2C5X3I6"/>
<dbReference type="OrthoDB" id="1861185at2759"/>
<dbReference type="GO" id="GO:0000730">
    <property type="term" value="P:DNA recombinase assembly"/>
    <property type="evidence" value="ECO:0007669"/>
    <property type="project" value="TreeGrafter"/>
</dbReference>
<dbReference type="GO" id="GO:0000150">
    <property type="term" value="F:DNA strand exchange activity"/>
    <property type="evidence" value="ECO:0007669"/>
    <property type="project" value="TreeGrafter"/>
</dbReference>
<evidence type="ECO:0000256" key="6">
    <source>
        <dbReference type="ARBA" id="ARBA00023242"/>
    </source>
</evidence>
<feature type="region of interest" description="Disordered" evidence="7">
    <location>
        <begin position="288"/>
        <end position="319"/>
    </location>
</feature>
<feature type="domain" description="RecA family profile 1" evidence="8">
    <location>
        <begin position="85"/>
        <end position="267"/>
    </location>
</feature>
<reference evidence="9 10" key="2">
    <citation type="journal article" date="2013" name="IMA Fungus">
        <title>IMA Genome-F 1: Ceratocystis fimbriata: Draft nuclear genome sequence for the plant pathogen, Ceratocystis fimbriata.</title>
        <authorList>
            <person name="Wilken P.M."/>
            <person name="Steenkamp E.T."/>
            <person name="Wingfield M.J."/>
            <person name="de Beer Z.W."/>
            <person name="Wingfield B.D."/>
        </authorList>
    </citation>
    <scope>NUCLEOTIDE SEQUENCE [LARGE SCALE GENOMIC DNA]</scope>
    <source>
        <strain evidence="9 10">CBS 114723</strain>
    </source>
</reference>
<dbReference type="Pfam" id="PF08423">
    <property type="entry name" value="Rad51"/>
    <property type="match status" value="1"/>
</dbReference>
<evidence type="ECO:0000313" key="10">
    <source>
        <dbReference type="Proteomes" id="UP000222788"/>
    </source>
</evidence>
<dbReference type="GO" id="GO:0042148">
    <property type="term" value="P:DNA strand invasion"/>
    <property type="evidence" value="ECO:0007669"/>
    <property type="project" value="TreeGrafter"/>
</dbReference>
<dbReference type="GO" id="GO:0003690">
    <property type="term" value="F:double-stranded DNA binding"/>
    <property type="evidence" value="ECO:0007669"/>
    <property type="project" value="TreeGrafter"/>
</dbReference>
<keyword evidence="3" id="KW-0227">DNA damage</keyword>
<name>A0A2C5X3I6_9PEZI</name>
<keyword evidence="10" id="KW-1185">Reference proteome</keyword>
<dbReference type="GO" id="GO:0140664">
    <property type="term" value="F:ATP-dependent DNA damage sensor activity"/>
    <property type="evidence" value="ECO:0007669"/>
    <property type="project" value="InterPro"/>
</dbReference>
<dbReference type="InterPro" id="IPR003593">
    <property type="entry name" value="AAA+_ATPase"/>
</dbReference>
<dbReference type="PANTHER" id="PTHR22942">
    <property type="entry name" value="RECA/RAD51/RADA DNA STRAND-PAIRING FAMILY MEMBER"/>
    <property type="match status" value="1"/>
</dbReference>
<evidence type="ECO:0000256" key="3">
    <source>
        <dbReference type="ARBA" id="ARBA00022763"/>
    </source>
</evidence>
<proteinExistence type="predicted"/>
<dbReference type="SUPFAM" id="SSF52540">
    <property type="entry name" value="P-loop containing nucleoside triphosphate hydrolases"/>
    <property type="match status" value="1"/>
</dbReference>
<keyword evidence="4" id="KW-0067">ATP-binding</keyword>
<evidence type="ECO:0000256" key="7">
    <source>
        <dbReference type="SAM" id="MobiDB-lite"/>
    </source>
</evidence>
<evidence type="ECO:0000256" key="5">
    <source>
        <dbReference type="ARBA" id="ARBA00023204"/>
    </source>
</evidence>
<dbReference type="GO" id="GO:0003697">
    <property type="term" value="F:single-stranded DNA binding"/>
    <property type="evidence" value="ECO:0007669"/>
    <property type="project" value="TreeGrafter"/>
</dbReference>
<dbReference type="GO" id="GO:0006312">
    <property type="term" value="P:mitotic recombination"/>
    <property type="evidence" value="ECO:0007669"/>
    <property type="project" value="TreeGrafter"/>
</dbReference>
<dbReference type="GO" id="GO:0005634">
    <property type="term" value="C:nucleus"/>
    <property type="evidence" value="ECO:0007669"/>
    <property type="project" value="UniProtKB-SubCell"/>
</dbReference>
<reference evidence="9 10" key="1">
    <citation type="journal article" date="2013" name="Fungal Biol.">
        <title>Analysis of microsatellite markers in the genome of the plant pathogen Ceratocystis fimbriata.</title>
        <authorList>
            <person name="Simpson M.C."/>
            <person name="Wilken P.M."/>
            <person name="Coetzee M.P."/>
            <person name="Wingfield M.J."/>
            <person name="Wingfield B.D."/>
        </authorList>
    </citation>
    <scope>NUCLEOTIDE SEQUENCE [LARGE SCALE GENOMIC DNA]</scope>
    <source>
        <strain evidence="9 10">CBS 114723</strain>
    </source>
</reference>